<evidence type="ECO:0000256" key="1">
    <source>
        <dbReference type="SAM" id="MobiDB-lite"/>
    </source>
</evidence>
<dbReference type="EMBL" id="CP089984">
    <property type="protein sequence ID" value="WXB20379.1"/>
    <property type="molecule type" value="Genomic_DNA"/>
</dbReference>
<sequence length="62" mass="6835">MEEARRQQQQPQSEGKMKAATPVEGEVLATQNEEVEEASPKTEPERVIQQEGAAGEAQRRAS</sequence>
<dbReference type="RefSeq" id="WP_394829967.1">
    <property type="nucleotide sequence ID" value="NZ_CP089984.1"/>
</dbReference>
<feature type="compositionally biased region" description="Basic and acidic residues" evidence="1">
    <location>
        <begin position="38"/>
        <end position="48"/>
    </location>
</feature>
<gene>
    <name evidence="2" type="ORF">LZC94_35120</name>
</gene>
<name>A0ABZ2MD14_9BACT</name>
<evidence type="ECO:0000313" key="3">
    <source>
        <dbReference type="Proteomes" id="UP001370348"/>
    </source>
</evidence>
<proteinExistence type="predicted"/>
<feature type="region of interest" description="Disordered" evidence="1">
    <location>
        <begin position="1"/>
        <end position="62"/>
    </location>
</feature>
<accession>A0ABZ2MD14</accession>
<keyword evidence="3" id="KW-1185">Reference proteome</keyword>
<reference evidence="2 3" key="1">
    <citation type="submission" date="2021-12" db="EMBL/GenBank/DDBJ databases">
        <title>Discovery of the Pendulisporaceae a myxobacterial family with distinct sporulation behavior and unique specialized metabolism.</title>
        <authorList>
            <person name="Garcia R."/>
            <person name="Popoff A."/>
            <person name="Bader C.D."/>
            <person name="Loehr J."/>
            <person name="Walesch S."/>
            <person name="Walt C."/>
            <person name="Boldt J."/>
            <person name="Bunk B."/>
            <person name="Haeckl F.J.F.P.J."/>
            <person name="Gunesch A.P."/>
            <person name="Birkelbach J."/>
            <person name="Nuebel U."/>
            <person name="Pietschmann T."/>
            <person name="Bach T."/>
            <person name="Mueller R."/>
        </authorList>
    </citation>
    <scope>NUCLEOTIDE SEQUENCE [LARGE SCALE GENOMIC DNA]</scope>
    <source>
        <strain evidence="2 3">MSr11954</strain>
    </source>
</reference>
<evidence type="ECO:0000313" key="2">
    <source>
        <dbReference type="EMBL" id="WXB20379.1"/>
    </source>
</evidence>
<organism evidence="2 3">
    <name type="scientific">Pendulispora albinea</name>
    <dbReference type="NCBI Taxonomy" id="2741071"/>
    <lineage>
        <taxon>Bacteria</taxon>
        <taxon>Pseudomonadati</taxon>
        <taxon>Myxococcota</taxon>
        <taxon>Myxococcia</taxon>
        <taxon>Myxococcales</taxon>
        <taxon>Sorangiineae</taxon>
        <taxon>Pendulisporaceae</taxon>
        <taxon>Pendulispora</taxon>
    </lineage>
</organism>
<dbReference type="Proteomes" id="UP001370348">
    <property type="component" value="Chromosome"/>
</dbReference>
<protein>
    <submittedName>
        <fullName evidence="2">Uncharacterized protein</fullName>
    </submittedName>
</protein>